<evidence type="ECO:0000256" key="1">
    <source>
        <dbReference type="ARBA" id="ARBA00004571"/>
    </source>
</evidence>
<dbReference type="PANTHER" id="PTHR34501:SF9">
    <property type="entry name" value="MAJOR OUTER MEMBRANE PROTEIN P.IA"/>
    <property type="match status" value="1"/>
</dbReference>
<comment type="subunit">
    <text evidence="2">Homotrimer.</text>
</comment>
<keyword evidence="10" id="KW-0998">Cell outer membrane</keyword>
<comment type="subcellular location">
    <subcellularLocation>
        <location evidence="1">Cell outer membrane</location>
        <topology evidence="1">Multi-pass membrane protein</topology>
    </subcellularLocation>
</comment>
<keyword evidence="7" id="KW-0406">Ion transport</keyword>
<dbReference type="InterPro" id="IPR023614">
    <property type="entry name" value="Porin_dom_sf"/>
</dbReference>
<dbReference type="CDD" id="cd00342">
    <property type="entry name" value="gram_neg_porins"/>
    <property type="match status" value="1"/>
</dbReference>
<comment type="caution">
    <text evidence="13">The sequence shown here is derived from an EMBL/GenBank/DDBJ whole genome shotgun (WGS) entry which is preliminary data.</text>
</comment>
<evidence type="ECO:0000256" key="6">
    <source>
        <dbReference type="ARBA" id="ARBA00022729"/>
    </source>
</evidence>
<evidence type="ECO:0000256" key="9">
    <source>
        <dbReference type="ARBA" id="ARBA00023136"/>
    </source>
</evidence>
<evidence type="ECO:0000256" key="8">
    <source>
        <dbReference type="ARBA" id="ARBA00023114"/>
    </source>
</evidence>
<name>A0A7X1TK50_9BURK</name>
<keyword evidence="8" id="KW-0626">Porin</keyword>
<keyword evidence="5" id="KW-0812">Transmembrane</keyword>
<dbReference type="GO" id="GO:0046930">
    <property type="term" value="C:pore complex"/>
    <property type="evidence" value="ECO:0007669"/>
    <property type="project" value="UniProtKB-KW"/>
</dbReference>
<evidence type="ECO:0000256" key="4">
    <source>
        <dbReference type="ARBA" id="ARBA00022452"/>
    </source>
</evidence>
<evidence type="ECO:0000256" key="10">
    <source>
        <dbReference type="ARBA" id="ARBA00023237"/>
    </source>
</evidence>
<evidence type="ECO:0000256" key="5">
    <source>
        <dbReference type="ARBA" id="ARBA00022692"/>
    </source>
</evidence>
<dbReference type="RefSeq" id="WP_152766830.1">
    <property type="nucleotide sequence ID" value="NZ_WHNP01000061.1"/>
</dbReference>
<evidence type="ECO:0000313" key="14">
    <source>
        <dbReference type="Proteomes" id="UP000484381"/>
    </source>
</evidence>
<dbReference type="EMBL" id="WHNP01000061">
    <property type="protein sequence ID" value="MPW22260.1"/>
    <property type="molecule type" value="Genomic_DNA"/>
</dbReference>
<organism evidence="13 14">
    <name type="scientific">Paraburkholderia franconis</name>
    <dbReference type="NCBI Taxonomy" id="2654983"/>
    <lineage>
        <taxon>Bacteria</taxon>
        <taxon>Pseudomonadati</taxon>
        <taxon>Pseudomonadota</taxon>
        <taxon>Betaproteobacteria</taxon>
        <taxon>Burkholderiales</taxon>
        <taxon>Burkholderiaceae</taxon>
        <taxon>Paraburkholderia</taxon>
    </lineage>
</organism>
<evidence type="ECO:0000256" key="11">
    <source>
        <dbReference type="SAM" id="SignalP"/>
    </source>
</evidence>
<proteinExistence type="predicted"/>
<feature type="signal peptide" evidence="11">
    <location>
        <begin position="1"/>
        <end position="25"/>
    </location>
</feature>
<dbReference type="SUPFAM" id="SSF56935">
    <property type="entry name" value="Porins"/>
    <property type="match status" value="1"/>
</dbReference>
<evidence type="ECO:0000256" key="2">
    <source>
        <dbReference type="ARBA" id="ARBA00011233"/>
    </source>
</evidence>
<dbReference type="Proteomes" id="UP000484381">
    <property type="component" value="Unassembled WGS sequence"/>
</dbReference>
<accession>A0A7X1TK50</accession>
<keyword evidence="6 11" id="KW-0732">Signal</keyword>
<evidence type="ECO:0000256" key="7">
    <source>
        <dbReference type="ARBA" id="ARBA00023065"/>
    </source>
</evidence>
<feature type="chain" id="PRO_5031005116" evidence="11">
    <location>
        <begin position="26"/>
        <end position="346"/>
    </location>
</feature>
<dbReference type="Pfam" id="PF13609">
    <property type="entry name" value="Porin_4"/>
    <property type="match status" value="1"/>
</dbReference>
<dbReference type="GO" id="GO:0015288">
    <property type="term" value="F:porin activity"/>
    <property type="evidence" value="ECO:0007669"/>
    <property type="project" value="UniProtKB-KW"/>
</dbReference>
<keyword evidence="3" id="KW-0813">Transport</keyword>
<gene>
    <name evidence="13" type="ORF">GCT13_36895</name>
</gene>
<keyword evidence="4" id="KW-1134">Transmembrane beta strand</keyword>
<dbReference type="Gene3D" id="2.40.160.10">
    <property type="entry name" value="Porin"/>
    <property type="match status" value="1"/>
</dbReference>
<dbReference type="InterPro" id="IPR050298">
    <property type="entry name" value="Gram-neg_bact_OMP"/>
</dbReference>
<evidence type="ECO:0000259" key="12">
    <source>
        <dbReference type="Pfam" id="PF13609"/>
    </source>
</evidence>
<dbReference type="PANTHER" id="PTHR34501">
    <property type="entry name" value="PROTEIN YDDL-RELATED"/>
    <property type="match status" value="1"/>
</dbReference>
<dbReference type="InterPro" id="IPR033900">
    <property type="entry name" value="Gram_neg_porin_domain"/>
</dbReference>
<dbReference type="GO" id="GO:0009279">
    <property type="term" value="C:cell outer membrane"/>
    <property type="evidence" value="ECO:0007669"/>
    <property type="project" value="UniProtKB-SubCell"/>
</dbReference>
<feature type="domain" description="Porin" evidence="12">
    <location>
        <begin position="14"/>
        <end position="324"/>
    </location>
</feature>
<keyword evidence="9" id="KW-0472">Membrane</keyword>
<reference evidence="13 14" key="1">
    <citation type="submission" date="2019-10" db="EMBL/GenBank/DDBJ databases">
        <title>Paraburkholderia sp. isolated from nodules of Mimosa pudica from Brazilian Atlantic Forest soils.</title>
        <authorList>
            <person name="Paulitsch F."/>
            <person name="Hungria M."/>
            <person name="Dall'Agnol R."/>
        </authorList>
    </citation>
    <scope>NUCLEOTIDE SEQUENCE [LARGE SCALE GENOMIC DNA]</scope>
    <source>
        <strain evidence="13 14">CNPSo 3157</strain>
    </source>
</reference>
<keyword evidence="14" id="KW-1185">Reference proteome</keyword>
<dbReference type="AlphaFoldDB" id="A0A7X1TK50"/>
<evidence type="ECO:0000313" key="13">
    <source>
        <dbReference type="EMBL" id="MPW22260.1"/>
    </source>
</evidence>
<sequence>MRSKHYIASLGVGALLAVSSHAAHAQSRVELYGQVDAWAGSQRLLGNSGAWVIGGGGMSTSYWGLRGSEDLGGEWRATFGLEAFFRPQNGRSGSFDGEPFFGRNAYVGIGGPYGSIDLGRLVTPYFVTTVIFNPFVDSYTFSPMVLHTYVGVDNQGLVGGYAWNNAVVYHSPKVRGLTADVIYALGNQPGDGNAHKWGGALNYTIGPFAASVAYQSQPFDTVPGDLDIVTPGFSRQTALQVAASWDFNGIRLYGQYQRIADRITMGDLTTNGGQVGISLPLDGGNVLASFVHSKTSGGNGVSRNTLAAGYDYNLSRRTDVYTAILADRATGMSSGLTYGVGIRSRF</sequence>
<dbReference type="GO" id="GO:0006811">
    <property type="term" value="P:monoatomic ion transport"/>
    <property type="evidence" value="ECO:0007669"/>
    <property type="project" value="UniProtKB-KW"/>
</dbReference>
<protein>
    <submittedName>
        <fullName evidence="13">Porin</fullName>
    </submittedName>
</protein>
<evidence type="ECO:0000256" key="3">
    <source>
        <dbReference type="ARBA" id="ARBA00022448"/>
    </source>
</evidence>